<dbReference type="Gene3D" id="2.30.110.10">
    <property type="entry name" value="Electron Transport, Fmn-binding Protein, Chain A"/>
    <property type="match status" value="1"/>
</dbReference>
<evidence type="ECO:0000259" key="1">
    <source>
        <dbReference type="Pfam" id="PF16242"/>
    </source>
</evidence>
<protein>
    <submittedName>
        <fullName evidence="2">Pyridoxamine 5'-phosphate oxidase family protein</fullName>
    </submittedName>
</protein>
<keyword evidence="3" id="KW-1185">Reference proteome</keyword>
<feature type="domain" description="General stress protein FMN-binding split barrel" evidence="1">
    <location>
        <begin position="18"/>
        <end position="160"/>
    </location>
</feature>
<dbReference type="Proteomes" id="UP001589750">
    <property type="component" value="Unassembled WGS sequence"/>
</dbReference>
<accession>A0ABV5KCT0</accession>
<dbReference type="EMBL" id="JBHMDG010000022">
    <property type="protein sequence ID" value="MFB9314546.1"/>
    <property type="molecule type" value="Genomic_DNA"/>
</dbReference>
<name>A0ABV5KCT0_9ACTN</name>
<proteinExistence type="predicted"/>
<dbReference type="InterPro" id="IPR038725">
    <property type="entry name" value="YdaG_split_barrel_FMN-bd"/>
</dbReference>
<evidence type="ECO:0000313" key="3">
    <source>
        <dbReference type="Proteomes" id="UP001589750"/>
    </source>
</evidence>
<evidence type="ECO:0000313" key="2">
    <source>
        <dbReference type="EMBL" id="MFB9314546.1"/>
    </source>
</evidence>
<dbReference type="RefSeq" id="WP_140011121.1">
    <property type="nucleotide sequence ID" value="NZ_JBHMDG010000022.1"/>
</dbReference>
<sequence>MSDATTDATTDATPGGTQKVAELVDQARICMLTTMTADGAHVSRPMALQDVEFAGDLWFFAMDDSAKAAEITAHPQVNVAFSDDKHQAWTSVSGTATLVHDRTKMEELWAPPLKVWFADGIDTPGITLIKVHAETAEWWEASSSRVKRLIGAVTAAVTGDPDKFPADNRTETLA</sequence>
<reference evidence="2 3" key="1">
    <citation type="submission" date="2024-09" db="EMBL/GenBank/DDBJ databases">
        <authorList>
            <person name="Sun Q."/>
            <person name="Mori K."/>
        </authorList>
    </citation>
    <scope>NUCLEOTIDE SEQUENCE [LARGE SCALE GENOMIC DNA]</scope>
    <source>
        <strain evidence="2 3">JCM 9626</strain>
    </source>
</reference>
<organism evidence="2 3">
    <name type="scientific">Nocardioides plantarum</name>
    <dbReference type="NCBI Taxonomy" id="29299"/>
    <lineage>
        <taxon>Bacteria</taxon>
        <taxon>Bacillati</taxon>
        <taxon>Actinomycetota</taxon>
        <taxon>Actinomycetes</taxon>
        <taxon>Propionibacteriales</taxon>
        <taxon>Nocardioidaceae</taxon>
        <taxon>Nocardioides</taxon>
    </lineage>
</organism>
<comment type="caution">
    <text evidence="2">The sequence shown here is derived from an EMBL/GenBank/DDBJ whole genome shotgun (WGS) entry which is preliminary data.</text>
</comment>
<dbReference type="PANTHER" id="PTHR34818:SF1">
    <property type="entry name" value="PROTEIN BLI-3"/>
    <property type="match status" value="1"/>
</dbReference>
<dbReference type="SUPFAM" id="SSF50475">
    <property type="entry name" value="FMN-binding split barrel"/>
    <property type="match status" value="1"/>
</dbReference>
<gene>
    <name evidence="2" type="ORF">ACFFRI_15930</name>
</gene>
<dbReference type="InterPro" id="IPR012349">
    <property type="entry name" value="Split_barrel_FMN-bd"/>
</dbReference>
<dbReference type="Pfam" id="PF16242">
    <property type="entry name" value="Pyrid_ox_like"/>
    <property type="match status" value="1"/>
</dbReference>
<dbReference type="PANTHER" id="PTHR34818">
    <property type="entry name" value="PROTEIN BLI-3"/>
    <property type="match status" value="1"/>
</dbReference>
<dbReference type="InterPro" id="IPR052917">
    <property type="entry name" value="Stress-Dev_Protein"/>
</dbReference>